<reference evidence="1" key="1">
    <citation type="submission" date="2019-08" db="EMBL/GenBank/DDBJ databases">
        <authorList>
            <person name="Kucharzyk K."/>
            <person name="Murdoch R.W."/>
            <person name="Higgins S."/>
            <person name="Loffler F."/>
        </authorList>
    </citation>
    <scope>NUCLEOTIDE SEQUENCE</scope>
</reference>
<sequence length="323" mass="35168">MTRFVKVFFIATLAVLCACSPFTVGIASTAYPEKPVEVVVAFAPGGGTDAAARLVFKYAQKYFPQNFAIINKPGAAGEIGFTSIAQSKADGYTIGFINPPTILLHPIQREGCRYTLDDFEPIANIVMDPGVIAVKKDSKYTTLKELFDAAKAKKKAVSIGYSGPGTSEAMTLKKLERMNEMELNKIPFEGSAPSVVALLGGHVDAVCMNISEAYTQVEEGNIKLLGVGSTIRDATLKDVPTYKEQGFDLIQVALRGVAAPKGIPAEAKAKIEQAIAMTMQDPEFVQKTKEMQMPLHYMGSEEYTQFLNSMNNDLQNEWTNSPW</sequence>
<comment type="caution">
    <text evidence="1">The sequence shown here is derived from an EMBL/GenBank/DDBJ whole genome shotgun (WGS) entry which is preliminary data.</text>
</comment>
<dbReference type="Gene3D" id="3.40.190.150">
    <property type="entry name" value="Bordetella uptake gene, domain 1"/>
    <property type="match status" value="1"/>
</dbReference>
<dbReference type="PANTHER" id="PTHR42928:SF5">
    <property type="entry name" value="BLR1237 PROTEIN"/>
    <property type="match status" value="1"/>
</dbReference>
<dbReference type="CDD" id="cd07012">
    <property type="entry name" value="PBP2_Bug_TTT"/>
    <property type="match status" value="1"/>
</dbReference>
<dbReference type="PROSITE" id="PS51257">
    <property type="entry name" value="PROKAR_LIPOPROTEIN"/>
    <property type="match status" value="1"/>
</dbReference>
<gene>
    <name evidence="1" type="ORF">SDC9_116483</name>
</gene>
<dbReference type="PIRSF" id="PIRSF017082">
    <property type="entry name" value="YflP"/>
    <property type="match status" value="1"/>
</dbReference>
<dbReference type="SUPFAM" id="SSF53850">
    <property type="entry name" value="Periplasmic binding protein-like II"/>
    <property type="match status" value="1"/>
</dbReference>
<protein>
    <recommendedName>
        <fullName evidence="2">Tripartite tricarboxylate transporter family receptor</fullName>
    </recommendedName>
</protein>
<dbReference type="InterPro" id="IPR042100">
    <property type="entry name" value="Bug_dom1"/>
</dbReference>
<organism evidence="1">
    <name type="scientific">bioreactor metagenome</name>
    <dbReference type="NCBI Taxonomy" id="1076179"/>
    <lineage>
        <taxon>unclassified sequences</taxon>
        <taxon>metagenomes</taxon>
        <taxon>ecological metagenomes</taxon>
    </lineage>
</organism>
<proteinExistence type="predicted"/>
<dbReference type="AlphaFoldDB" id="A0A645BWQ3"/>
<accession>A0A645BWQ3</accession>
<dbReference type="InterPro" id="IPR005064">
    <property type="entry name" value="BUG"/>
</dbReference>
<name>A0A645BWQ3_9ZZZZ</name>
<dbReference type="EMBL" id="VSSQ01022933">
    <property type="protein sequence ID" value="MPM69538.1"/>
    <property type="molecule type" value="Genomic_DNA"/>
</dbReference>
<dbReference type="PANTHER" id="PTHR42928">
    <property type="entry name" value="TRICARBOXYLATE-BINDING PROTEIN"/>
    <property type="match status" value="1"/>
</dbReference>
<evidence type="ECO:0000313" key="1">
    <source>
        <dbReference type="EMBL" id="MPM69538.1"/>
    </source>
</evidence>
<dbReference type="Pfam" id="PF03401">
    <property type="entry name" value="TctC"/>
    <property type="match status" value="1"/>
</dbReference>
<evidence type="ECO:0008006" key="2">
    <source>
        <dbReference type="Google" id="ProtNLM"/>
    </source>
</evidence>
<dbReference type="Gene3D" id="3.40.190.10">
    <property type="entry name" value="Periplasmic binding protein-like II"/>
    <property type="match status" value="1"/>
</dbReference>